<feature type="compositionally biased region" description="Basic and acidic residues" evidence="5">
    <location>
        <begin position="774"/>
        <end position="789"/>
    </location>
</feature>
<accession>A0A9Q0KH28</accession>
<dbReference type="InterPro" id="IPR006564">
    <property type="entry name" value="Znf_PMZ"/>
</dbReference>
<dbReference type="Pfam" id="PF10551">
    <property type="entry name" value="MULE"/>
    <property type="match status" value="1"/>
</dbReference>
<evidence type="ECO:0000256" key="5">
    <source>
        <dbReference type="SAM" id="MobiDB-lite"/>
    </source>
</evidence>
<gene>
    <name evidence="7" type="ORF">NE237_003424</name>
</gene>
<keyword evidence="3" id="KW-0862">Zinc</keyword>
<evidence type="ECO:0000256" key="4">
    <source>
        <dbReference type="PROSITE-ProRule" id="PRU00325"/>
    </source>
</evidence>
<dbReference type="InterPro" id="IPR004332">
    <property type="entry name" value="Transposase_MuDR"/>
</dbReference>
<comment type="caution">
    <text evidence="7">The sequence shown here is derived from an EMBL/GenBank/DDBJ whole genome shotgun (WGS) entry which is preliminary data.</text>
</comment>
<dbReference type="SMART" id="SM00575">
    <property type="entry name" value="ZnF_PMZ"/>
    <property type="match status" value="1"/>
</dbReference>
<dbReference type="AlphaFoldDB" id="A0A9Q0KH28"/>
<feature type="region of interest" description="Disordered" evidence="5">
    <location>
        <begin position="740"/>
        <end position="801"/>
    </location>
</feature>
<proteinExistence type="predicted"/>
<evidence type="ECO:0000256" key="1">
    <source>
        <dbReference type="ARBA" id="ARBA00022723"/>
    </source>
</evidence>
<dbReference type="GO" id="GO:0008270">
    <property type="term" value="F:zinc ion binding"/>
    <property type="evidence" value="ECO:0007669"/>
    <property type="project" value="UniProtKB-KW"/>
</dbReference>
<reference evidence="7" key="1">
    <citation type="journal article" date="2023" name="Plant J.">
        <title>The genome of the king protea, Protea cynaroides.</title>
        <authorList>
            <person name="Chang J."/>
            <person name="Duong T.A."/>
            <person name="Schoeman C."/>
            <person name="Ma X."/>
            <person name="Roodt D."/>
            <person name="Barker N."/>
            <person name="Li Z."/>
            <person name="Van de Peer Y."/>
            <person name="Mizrachi E."/>
        </authorList>
    </citation>
    <scope>NUCLEOTIDE SEQUENCE</scope>
    <source>
        <tissue evidence="7">Young leaves</tissue>
    </source>
</reference>
<dbReference type="PANTHER" id="PTHR31973:SF195">
    <property type="entry name" value="MUDR FAMILY TRANSPOSASE"/>
    <property type="match status" value="1"/>
</dbReference>
<dbReference type="PROSITE" id="PS50966">
    <property type="entry name" value="ZF_SWIM"/>
    <property type="match status" value="1"/>
</dbReference>
<feature type="region of interest" description="Disordered" evidence="5">
    <location>
        <begin position="140"/>
        <end position="164"/>
    </location>
</feature>
<feature type="domain" description="SWIM-type" evidence="6">
    <location>
        <begin position="679"/>
        <end position="711"/>
    </location>
</feature>
<keyword evidence="8" id="KW-1185">Reference proteome</keyword>
<evidence type="ECO:0000256" key="2">
    <source>
        <dbReference type="ARBA" id="ARBA00022771"/>
    </source>
</evidence>
<evidence type="ECO:0000313" key="8">
    <source>
        <dbReference type="Proteomes" id="UP001141806"/>
    </source>
</evidence>
<dbReference type="PANTHER" id="PTHR31973">
    <property type="entry name" value="POLYPROTEIN, PUTATIVE-RELATED"/>
    <property type="match status" value="1"/>
</dbReference>
<dbReference type="InterPro" id="IPR007527">
    <property type="entry name" value="Znf_SWIM"/>
</dbReference>
<dbReference type="OrthoDB" id="1747431at2759"/>
<evidence type="ECO:0000259" key="6">
    <source>
        <dbReference type="PROSITE" id="PS50966"/>
    </source>
</evidence>
<dbReference type="Pfam" id="PF04434">
    <property type="entry name" value="SWIM"/>
    <property type="match status" value="1"/>
</dbReference>
<dbReference type="InterPro" id="IPR018289">
    <property type="entry name" value="MULE_transposase_dom"/>
</dbReference>
<sequence length="826" mass="92994">MQICSLTSTLQSTQNMADQMVTLMCRWNGKITTASQGLDYEGGKLKGVRINYNILHSELLDKMYEITGYNRRQFDIKITCRYPVSRGYIAYMIDDLDSTEIMLELGRHPEVHAVELYLEKEALHIGSGKDALVVVQSGPDYDERRDESPHINVGSEENQTGDPVQELNETEGNAWVSEANATNNIEEVERAPIDELTNASWVSDAVASNHVPGVLIVPENVKDVLHVGQNFQTKQQLQHAVKEYAIREHQQYIVLESTPLLLALKCKHKGCLWRLRASLKKNSSSSCFVITKYAGPHTCVKPSINQDHAQLDAEFICSKIVGMVKAQLSITPAAIQAHMENVYDYNISYMKAWKAKQKAFEKIFGNWEESYALLPRYISALKMTNSGTIVMLQSENVSDQSSVFERVFWAFSPSIEGFKRCRPVISIDSTQLSGKYGGILLIATGVDGNNGLFPLAFAIVVKENGSSWSWFLDNIRDIVGNQSGLCIISDCHNDILVAMSRPEWQEPNAFHRICMRHLASNFNRRFHDAAIKNLLTRAAEQNQPQKYDRIIELITNISLNARQWIGEIPAQQWALAHDDFHRFGIMTTNMSETVNSVLKGARALPITALVRLTFYRLSTYFITRREQVAAYGSEFTPLVEGKLACYRKRALGHEVKWLNDVPEVFEVITRGTKGEPHTHVVNLGARTCTCGKLQIYGYPCSHVIAACQSIMLDPQTFVDDWYKVDTFALTYAPDFRSLPDIGSWPPHEGPTIVPPPDRERSRGRPQSVQLQNEIDEHGRRCVGPEREGRGPSNCSACKKPGHNRRRCLLKQGEASALPQQSHSHPS</sequence>
<evidence type="ECO:0000256" key="3">
    <source>
        <dbReference type="ARBA" id="ARBA00022833"/>
    </source>
</evidence>
<organism evidence="7 8">
    <name type="scientific">Protea cynaroides</name>
    <dbReference type="NCBI Taxonomy" id="273540"/>
    <lineage>
        <taxon>Eukaryota</taxon>
        <taxon>Viridiplantae</taxon>
        <taxon>Streptophyta</taxon>
        <taxon>Embryophyta</taxon>
        <taxon>Tracheophyta</taxon>
        <taxon>Spermatophyta</taxon>
        <taxon>Magnoliopsida</taxon>
        <taxon>Proteales</taxon>
        <taxon>Proteaceae</taxon>
        <taxon>Protea</taxon>
    </lineage>
</organism>
<dbReference type="Proteomes" id="UP001141806">
    <property type="component" value="Unassembled WGS sequence"/>
</dbReference>
<keyword evidence="1" id="KW-0479">Metal-binding</keyword>
<dbReference type="EMBL" id="JAMYWD010000005">
    <property type="protein sequence ID" value="KAJ4970325.1"/>
    <property type="molecule type" value="Genomic_DNA"/>
</dbReference>
<dbReference type="Pfam" id="PF03108">
    <property type="entry name" value="DBD_Tnp_Mut"/>
    <property type="match status" value="1"/>
</dbReference>
<name>A0A9Q0KH28_9MAGN</name>
<protein>
    <recommendedName>
        <fullName evidence="6">SWIM-type domain-containing protein</fullName>
    </recommendedName>
</protein>
<keyword evidence="2 4" id="KW-0863">Zinc-finger</keyword>
<evidence type="ECO:0000313" key="7">
    <source>
        <dbReference type="EMBL" id="KAJ4970325.1"/>
    </source>
</evidence>